<dbReference type="GO" id="GO:0071555">
    <property type="term" value="P:cell wall organization"/>
    <property type="evidence" value="ECO:0007669"/>
    <property type="project" value="UniProtKB-KW"/>
</dbReference>
<dbReference type="Gene3D" id="2.60.120.200">
    <property type="match status" value="2"/>
</dbReference>
<reference evidence="7" key="1">
    <citation type="submission" date="2022-12" db="EMBL/GenBank/DDBJ databases">
        <authorList>
            <person name="Webb A."/>
        </authorList>
    </citation>
    <scope>NUCLEOTIDE SEQUENCE</scope>
    <source>
        <strain evidence="7">Hp1</strain>
    </source>
</reference>
<feature type="chain" id="PRO_5043863716" description="EGF-like domain-containing protein" evidence="6">
    <location>
        <begin position="25"/>
        <end position="723"/>
    </location>
</feature>
<evidence type="ECO:0000256" key="5">
    <source>
        <dbReference type="SAM" id="Phobius"/>
    </source>
</evidence>
<dbReference type="PANTHER" id="PTHR31361">
    <property type="entry name" value="BETA-GLUCAN SYNTHESIS-ASSOCIATED PROTEIN KRE6-RELATED"/>
    <property type="match status" value="1"/>
</dbReference>
<evidence type="ECO:0000256" key="1">
    <source>
        <dbReference type="ARBA" id="ARBA00004370"/>
    </source>
</evidence>
<proteinExistence type="predicted"/>
<sequence length="723" mass="78843">MVAHGFLVAAAAAVFTLVVKSVPAERADPATWSRSGLRPWVDVDTPESVYNITSSRGDTWTLVMSDEFNVAGRNFAPGMDHMWTALEMPDGVNAALEYYSINMTSTVTEPDGRGVFQIKTMEDENITYTVWNNYAEPAGFETHHMYYRAGMMQSWNKFCFQGGRMEVVAQLPAAMSSSNPDLKNTNGRVKTTEFYPTWPGIWLLGNLGRALFSQSTSRMWPWSYNECDKTLRTSQRISACDGHPGHGLNPYQGRGAPEIDLLEGAGNIISTSMQLAPGMPDDFRLIPSANDTDQSCVYSSTCKTMGANFPGIPTTIYAARKHKTWYQGLRYAPNTLCTPMDSLKQDADTVIKTMKKGYTSNTCAGVNTCPASGDGYASLESMDGNETRHWGINDVGGCMPLINGYTGAFLCDPDSSNPKCVAPLAAGKPGSNIMEPFEYQMDAISANWPVQAAAYTSYLKYQVEWVMGSDGYVRWMLEDIAMFEIPADAIETVPQDAARSNPKKIMLEEPMYVIFNVALSTSWGTTPPNPGAPCRGDDSTAQNDAICDGFPMYMKIDYIRVYQDLSPSSIMAIGCDPSTHPTKQWIEDHIDEYETEDNKVIEVHGGANCKHERDCTVSTSHIVTGTCNGNGRCSCASNAWGGPRCTAALTTTSNGASFGPPVMLATPVSIFLIVLFGCVAYKIACQQSRKAKVGAGVTRFRGFIKVEMDDTPISMSASDDGAA</sequence>
<dbReference type="Proteomes" id="UP001162031">
    <property type="component" value="Unassembled WGS sequence"/>
</dbReference>
<evidence type="ECO:0000313" key="7">
    <source>
        <dbReference type="EMBL" id="CAI5738169.1"/>
    </source>
</evidence>
<keyword evidence="4" id="KW-0961">Cell wall biogenesis/degradation</keyword>
<keyword evidence="2 5" id="KW-0472">Membrane</keyword>
<comment type="subcellular location">
    <subcellularLocation>
        <location evidence="1">Membrane</location>
    </subcellularLocation>
</comment>
<feature type="transmembrane region" description="Helical" evidence="5">
    <location>
        <begin position="662"/>
        <end position="684"/>
    </location>
</feature>
<dbReference type="InterPro" id="IPR005629">
    <property type="entry name" value="Skn1/Kre6/Sbg1"/>
</dbReference>
<organism evidence="7 8">
    <name type="scientific">Hyaloperonospora brassicae</name>
    <name type="common">Brassica downy mildew</name>
    <name type="synonym">Peronospora brassicae</name>
    <dbReference type="NCBI Taxonomy" id="162125"/>
    <lineage>
        <taxon>Eukaryota</taxon>
        <taxon>Sar</taxon>
        <taxon>Stramenopiles</taxon>
        <taxon>Oomycota</taxon>
        <taxon>Peronosporomycetes</taxon>
        <taxon>Peronosporales</taxon>
        <taxon>Peronosporaceae</taxon>
        <taxon>Hyaloperonospora</taxon>
    </lineage>
</organism>
<keyword evidence="8" id="KW-1185">Reference proteome</keyword>
<dbReference type="PANTHER" id="PTHR31361:SF1">
    <property type="entry name" value="BETA-GLUCAN SYNTHESIS-ASSOCIATED PROTEIN KRE6-RELATED"/>
    <property type="match status" value="1"/>
</dbReference>
<dbReference type="GO" id="GO:0005886">
    <property type="term" value="C:plasma membrane"/>
    <property type="evidence" value="ECO:0007669"/>
    <property type="project" value="TreeGrafter"/>
</dbReference>
<protein>
    <recommendedName>
        <fullName evidence="9">EGF-like domain-containing protein</fullName>
    </recommendedName>
</protein>
<accession>A0AAV0URR5</accession>
<dbReference type="GO" id="GO:0015926">
    <property type="term" value="F:glucosidase activity"/>
    <property type="evidence" value="ECO:0007669"/>
    <property type="project" value="TreeGrafter"/>
</dbReference>
<name>A0AAV0URR5_HYABA</name>
<dbReference type="EMBL" id="CANTFL010001360">
    <property type="protein sequence ID" value="CAI5738169.1"/>
    <property type="molecule type" value="Genomic_DNA"/>
</dbReference>
<keyword evidence="5" id="KW-1133">Transmembrane helix</keyword>
<keyword evidence="5" id="KW-0812">Transmembrane</keyword>
<dbReference type="AlphaFoldDB" id="A0AAV0URR5"/>
<feature type="signal peptide" evidence="6">
    <location>
        <begin position="1"/>
        <end position="24"/>
    </location>
</feature>
<dbReference type="SUPFAM" id="SSF49899">
    <property type="entry name" value="Concanavalin A-like lectins/glucanases"/>
    <property type="match status" value="1"/>
</dbReference>
<dbReference type="Pfam" id="PF03935">
    <property type="entry name" value="SKN1_KRE6_Sbg1"/>
    <property type="match status" value="3"/>
</dbReference>
<evidence type="ECO:0008006" key="9">
    <source>
        <dbReference type="Google" id="ProtNLM"/>
    </source>
</evidence>
<gene>
    <name evidence="7" type="ORF">HBR001_LOCUS7397</name>
</gene>
<keyword evidence="6" id="KW-0732">Signal</keyword>
<evidence type="ECO:0000313" key="8">
    <source>
        <dbReference type="Proteomes" id="UP001162031"/>
    </source>
</evidence>
<dbReference type="InterPro" id="IPR013320">
    <property type="entry name" value="ConA-like_dom_sf"/>
</dbReference>
<dbReference type="FunFam" id="2.60.120.200:FF:000568">
    <property type="entry name" value="Uncharacterized protein"/>
    <property type="match status" value="1"/>
</dbReference>
<dbReference type="GO" id="GO:0006078">
    <property type="term" value="P:(1-&gt;6)-beta-D-glucan biosynthetic process"/>
    <property type="evidence" value="ECO:0007669"/>
    <property type="project" value="TreeGrafter"/>
</dbReference>
<evidence type="ECO:0000256" key="3">
    <source>
        <dbReference type="ARBA" id="ARBA00023180"/>
    </source>
</evidence>
<evidence type="ECO:0000256" key="4">
    <source>
        <dbReference type="ARBA" id="ARBA00023316"/>
    </source>
</evidence>
<evidence type="ECO:0000256" key="6">
    <source>
        <dbReference type="SAM" id="SignalP"/>
    </source>
</evidence>
<evidence type="ECO:0000256" key="2">
    <source>
        <dbReference type="ARBA" id="ARBA00023136"/>
    </source>
</evidence>
<dbReference type="FunFam" id="2.60.120.200:FF:000157">
    <property type="entry name" value="Beta-glucan synthesis-associated protein SKN1"/>
    <property type="match status" value="1"/>
</dbReference>
<dbReference type="GO" id="GO:0005789">
    <property type="term" value="C:endoplasmic reticulum membrane"/>
    <property type="evidence" value="ECO:0007669"/>
    <property type="project" value="TreeGrafter"/>
</dbReference>
<keyword evidence="3" id="KW-0325">Glycoprotein</keyword>
<comment type="caution">
    <text evidence="7">The sequence shown here is derived from an EMBL/GenBank/DDBJ whole genome shotgun (WGS) entry which is preliminary data.</text>
</comment>